<dbReference type="Proteomes" id="UP000574528">
    <property type="component" value="Unassembled WGS sequence"/>
</dbReference>
<feature type="signal peptide" evidence="1">
    <location>
        <begin position="1"/>
        <end position="23"/>
    </location>
</feature>
<feature type="non-terminal residue" evidence="2">
    <location>
        <position position="1"/>
    </location>
</feature>
<dbReference type="OrthoDB" id="6138508at2759"/>
<dbReference type="AlphaFoldDB" id="A0A7K9CFJ1"/>
<gene>
    <name evidence="2" type="primary">C1qtnf1_0</name>
    <name evidence="2" type="ORF">PSIHAE_R02993</name>
</gene>
<organism evidence="2 3">
    <name type="scientific">Psilopogon haemacephalus</name>
    <name type="common">coppersmith barbet</name>
    <dbReference type="NCBI Taxonomy" id="2585815"/>
    <lineage>
        <taxon>Eukaryota</taxon>
        <taxon>Metazoa</taxon>
        <taxon>Chordata</taxon>
        <taxon>Craniata</taxon>
        <taxon>Vertebrata</taxon>
        <taxon>Euteleostomi</taxon>
        <taxon>Archelosauria</taxon>
        <taxon>Archosauria</taxon>
        <taxon>Dinosauria</taxon>
        <taxon>Saurischia</taxon>
        <taxon>Theropoda</taxon>
        <taxon>Coelurosauria</taxon>
        <taxon>Aves</taxon>
        <taxon>Neognathae</taxon>
        <taxon>Neoaves</taxon>
        <taxon>Telluraves</taxon>
        <taxon>Coraciimorphae</taxon>
        <taxon>Piciformes</taxon>
        <taxon>Megalaimidae</taxon>
        <taxon>Psilopogon</taxon>
    </lineage>
</organism>
<name>A0A7K9CFJ1_9PICI</name>
<comment type="caution">
    <text evidence="2">The sequence shown here is derived from an EMBL/GenBank/DDBJ whole genome shotgun (WGS) entry which is preliminary data.</text>
</comment>
<reference evidence="2 3" key="1">
    <citation type="submission" date="2019-09" db="EMBL/GenBank/DDBJ databases">
        <title>Bird 10,000 Genomes (B10K) Project - Family phase.</title>
        <authorList>
            <person name="Zhang G."/>
        </authorList>
    </citation>
    <scope>NUCLEOTIDE SEQUENCE [LARGE SCALE GENOMIC DNA]</scope>
    <source>
        <strain evidence="2">B10K-DU-001-24</strain>
        <tissue evidence="2">Muscle</tissue>
    </source>
</reference>
<protein>
    <submittedName>
        <fullName evidence="2">C1QT1 protein</fullName>
    </submittedName>
</protein>
<keyword evidence="3" id="KW-1185">Reference proteome</keyword>
<evidence type="ECO:0000313" key="2">
    <source>
        <dbReference type="EMBL" id="NXG50125.1"/>
    </source>
</evidence>
<feature type="chain" id="PRO_5029530405" evidence="1">
    <location>
        <begin position="24"/>
        <end position="97"/>
    </location>
</feature>
<sequence length="97" mass="10978">MEESWALSVVLLYCLLLPTPAGSQTSPSLDQRLQMDPEEEAFQHHAARATWEQKVSSAQQLPPLPRCVRCCDPPDQRFSYPPYQLVPQINVTILKGE</sequence>
<evidence type="ECO:0000256" key="1">
    <source>
        <dbReference type="SAM" id="SignalP"/>
    </source>
</evidence>
<feature type="non-terminal residue" evidence="2">
    <location>
        <position position="97"/>
    </location>
</feature>
<keyword evidence="1" id="KW-0732">Signal</keyword>
<accession>A0A7K9CFJ1</accession>
<proteinExistence type="predicted"/>
<evidence type="ECO:0000313" key="3">
    <source>
        <dbReference type="Proteomes" id="UP000574528"/>
    </source>
</evidence>
<dbReference type="EMBL" id="VWZI01017378">
    <property type="protein sequence ID" value="NXG50125.1"/>
    <property type="molecule type" value="Genomic_DNA"/>
</dbReference>